<evidence type="ECO:0000256" key="6">
    <source>
        <dbReference type="ARBA" id="ARBA00022989"/>
    </source>
</evidence>
<evidence type="ECO:0000256" key="8">
    <source>
        <dbReference type="SAM" id="Phobius"/>
    </source>
</evidence>
<gene>
    <name evidence="9" type="ORF">EUB48_17585</name>
</gene>
<keyword evidence="7 8" id="KW-0472">Membrane</keyword>
<keyword evidence="4" id="KW-1003">Cell membrane</keyword>
<keyword evidence="10" id="KW-1185">Reference proteome</keyword>
<evidence type="ECO:0000313" key="9">
    <source>
        <dbReference type="EMBL" id="QDL38899.1"/>
    </source>
</evidence>
<dbReference type="GO" id="GO:0005886">
    <property type="term" value="C:plasma membrane"/>
    <property type="evidence" value="ECO:0007669"/>
    <property type="project" value="UniProtKB-SubCell"/>
</dbReference>
<dbReference type="EMBL" id="CP035503">
    <property type="protein sequence ID" value="QDL38899.1"/>
    <property type="molecule type" value="Genomic_DNA"/>
</dbReference>
<dbReference type="KEGG" id="rhf:EUB48_17585"/>
<comment type="subcellular location">
    <subcellularLocation>
        <location evidence="1">Cell membrane</location>
        <topology evidence="1">Multi-pass membrane protein</topology>
    </subcellularLocation>
</comment>
<feature type="transmembrane region" description="Helical" evidence="8">
    <location>
        <begin position="57"/>
        <end position="75"/>
    </location>
</feature>
<keyword evidence="3" id="KW-0813">Transport</keyword>
<feature type="transmembrane region" description="Helical" evidence="8">
    <location>
        <begin position="304"/>
        <end position="326"/>
    </location>
</feature>
<dbReference type="Proteomes" id="UP000316798">
    <property type="component" value="Chromosome"/>
</dbReference>
<dbReference type="OrthoDB" id="8566218at2"/>
<feature type="transmembrane region" description="Helical" evidence="8">
    <location>
        <begin position="87"/>
        <end position="105"/>
    </location>
</feature>
<dbReference type="AlphaFoldDB" id="A0A515DET1"/>
<sequence>MTDDSSTPAAGLPPAETVALAPDPRVLLHMPVDVRSLSLVVLALLGSLFVLRWASAVFIPLLLGVLFSYALSPVVDWMQRWHVPRVLGAAVLLAALLGGAGWTVYSLSDDAASLIESLPVAAQKLRQSVRARRGASESAIATVQKAATQLEQAAEDSGAAKPAASPGVTRVQVERPRFDIKDYLWSGTVGLIGLLGQMLVVMFITYFLVASGDVFRRKLVKVAGPTFSKKKITLQALDEITGQIQRYLLVQLFTSTLVGLATWLAFWWIGLEHAAVWGIVAAVLNLIPYIGSIVVAGASAMVSFLQFGTLEMAALVALVSFVIHSIEGYAITPWLTSRAASMNPVAIFVGVLAWGWLWGVWGLLLGVPILMAIKAVCDRVDDLKPVGEFLGT</sequence>
<protein>
    <submittedName>
        <fullName evidence="9">AI-2E family transporter</fullName>
    </submittedName>
</protein>
<evidence type="ECO:0000256" key="1">
    <source>
        <dbReference type="ARBA" id="ARBA00004651"/>
    </source>
</evidence>
<evidence type="ECO:0000256" key="2">
    <source>
        <dbReference type="ARBA" id="ARBA00009773"/>
    </source>
</evidence>
<organism evidence="9 10">
    <name type="scientific">Rhodoferax sediminis</name>
    <dbReference type="NCBI Taxonomy" id="2509614"/>
    <lineage>
        <taxon>Bacteria</taxon>
        <taxon>Pseudomonadati</taxon>
        <taxon>Pseudomonadota</taxon>
        <taxon>Betaproteobacteria</taxon>
        <taxon>Burkholderiales</taxon>
        <taxon>Comamonadaceae</taxon>
        <taxon>Rhodoferax</taxon>
    </lineage>
</organism>
<feature type="transmembrane region" description="Helical" evidence="8">
    <location>
        <begin position="275"/>
        <end position="297"/>
    </location>
</feature>
<feature type="transmembrane region" description="Helical" evidence="8">
    <location>
        <begin position="247"/>
        <end position="269"/>
    </location>
</feature>
<dbReference type="InterPro" id="IPR002549">
    <property type="entry name" value="AI-2E-like"/>
</dbReference>
<feature type="transmembrane region" description="Helical" evidence="8">
    <location>
        <begin position="346"/>
        <end position="373"/>
    </location>
</feature>
<feature type="transmembrane region" description="Helical" evidence="8">
    <location>
        <begin position="183"/>
        <end position="209"/>
    </location>
</feature>
<comment type="similarity">
    <text evidence="2">Belongs to the autoinducer-2 exporter (AI-2E) (TC 2.A.86) family.</text>
</comment>
<name>A0A515DET1_9BURK</name>
<dbReference type="RefSeq" id="WP_142820336.1">
    <property type="nucleotide sequence ID" value="NZ_CP035503.1"/>
</dbReference>
<evidence type="ECO:0000256" key="3">
    <source>
        <dbReference type="ARBA" id="ARBA00022448"/>
    </source>
</evidence>
<dbReference type="PANTHER" id="PTHR21716">
    <property type="entry name" value="TRANSMEMBRANE PROTEIN"/>
    <property type="match status" value="1"/>
</dbReference>
<evidence type="ECO:0000256" key="7">
    <source>
        <dbReference type="ARBA" id="ARBA00023136"/>
    </source>
</evidence>
<evidence type="ECO:0000313" key="10">
    <source>
        <dbReference type="Proteomes" id="UP000316798"/>
    </source>
</evidence>
<keyword evidence="5 8" id="KW-0812">Transmembrane</keyword>
<reference evidence="9 10" key="1">
    <citation type="submission" date="2019-01" db="EMBL/GenBank/DDBJ databases">
        <title>Genomic insights into a novel species Rhodoferax sp.</title>
        <authorList>
            <person name="Jin L."/>
        </authorList>
    </citation>
    <scope>NUCLEOTIDE SEQUENCE [LARGE SCALE GENOMIC DNA]</scope>
    <source>
        <strain evidence="9 10">CHu59-6-5</strain>
    </source>
</reference>
<evidence type="ECO:0000256" key="5">
    <source>
        <dbReference type="ARBA" id="ARBA00022692"/>
    </source>
</evidence>
<keyword evidence="6 8" id="KW-1133">Transmembrane helix</keyword>
<accession>A0A515DET1</accession>
<evidence type="ECO:0000256" key="4">
    <source>
        <dbReference type="ARBA" id="ARBA00022475"/>
    </source>
</evidence>
<dbReference type="Pfam" id="PF01594">
    <property type="entry name" value="AI-2E_transport"/>
    <property type="match status" value="1"/>
</dbReference>
<proteinExistence type="inferred from homology"/>
<dbReference type="PANTHER" id="PTHR21716:SF53">
    <property type="entry name" value="PERMEASE PERM-RELATED"/>
    <property type="match status" value="1"/>
</dbReference>